<organism evidence="1 2">
    <name type="scientific">Macroventuria anomochaeta</name>
    <dbReference type="NCBI Taxonomy" id="301207"/>
    <lineage>
        <taxon>Eukaryota</taxon>
        <taxon>Fungi</taxon>
        <taxon>Dikarya</taxon>
        <taxon>Ascomycota</taxon>
        <taxon>Pezizomycotina</taxon>
        <taxon>Dothideomycetes</taxon>
        <taxon>Pleosporomycetidae</taxon>
        <taxon>Pleosporales</taxon>
        <taxon>Pleosporineae</taxon>
        <taxon>Didymellaceae</taxon>
        <taxon>Macroventuria</taxon>
    </lineage>
</organism>
<gene>
    <name evidence="1" type="ORF">BU25DRAFT_351322</name>
</gene>
<sequence>CKDLVCNKCLAINGEADQMLLHANTCEMTDKYDVVGLKAICIEKHKRACLEFWNHPKFAESAYHVYCTRPNRDEGLRNIVCKTISDHLKLLEKPEVEDHMTEFNRLAFGLLFDNAGQAGWCS</sequence>
<accession>A0ACB6RM92</accession>
<name>A0ACB6RM92_9PLEO</name>
<feature type="non-terminal residue" evidence="1">
    <location>
        <position position="1"/>
    </location>
</feature>
<comment type="caution">
    <text evidence="1">The sequence shown here is derived from an EMBL/GenBank/DDBJ whole genome shotgun (WGS) entry which is preliminary data.</text>
</comment>
<protein>
    <submittedName>
        <fullName evidence="1">Uncharacterized protein</fullName>
    </submittedName>
</protein>
<evidence type="ECO:0000313" key="2">
    <source>
        <dbReference type="Proteomes" id="UP000799754"/>
    </source>
</evidence>
<dbReference type="Proteomes" id="UP000799754">
    <property type="component" value="Unassembled WGS sequence"/>
</dbReference>
<keyword evidence="2" id="KW-1185">Reference proteome</keyword>
<reference evidence="1" key="1">
    <citation type="journal article" date="2020" name="Stud. Mycol.">
        <title>101 Dothideomycetes genomes: a test case for predicting lifestyles and emergence of pathogens.</title>
        <authorList>
            <person name="Haridas S."/>
            <person name="Albert R."/>
            <person name="Binder M."/>
            <person name="Bloem J."/>
            <person name="Labutti K."/>
            <person name="Salamov A."/>
            <person name="Andreopoulos B."/>
            <person name="Baker S."/>
            <person name="Barry K."/>
            <person name="Bills G."/>
            <person name="Bluhm B."/>
            <person name="Cannon C."/>
            <person name="Castanera R."/>
            <person name="Culley D."/>
            <person name="Daum C."/>
            <person name="Ezra D."/>
            <person name="Gonzalez J."/>
            <person name="Henrissat B."/>
            <person name="Kuo A."/>
            <person name="Liang C."/>
            <person name="Lipzen A."/>
            <person name="Lutzoni F."/>
            <person name="Magnuson J."/>
            <person name="Mondo S."/>
            <person name="Nolan M."/>
            <person name="Ohm R."/>
            <person name="Pangilinan J."/>
            <person name="Park H.-J."/>
            <person name="Ramirez L."/>
            <person name="Alfaro M."/>
            <person name="Sun H."/>
            <person name="Tritt A."/>
            <person name="Yoshinaga Y."/>
            <person name="Zwiers L.-H."/>
            <person name="Turgeon B."/>
            <person name="Goodwin S."/>
            <person name="Spatafora J."/>
            <person name="Crous P."/>
            <person name="Grigoriev I."/>
        </authorList>
    </citation>
    <scope>NUCLEOTIDE SEQUENCE</scope>
    <source>
        <strain evidence="1">CBS 525.71</strain>
    </source>
</reference>
<dbReference type="EMBL" id="MU006741">
    <property type="protein sequence ID" value="KAF2622832.1"/>
    <property type="molecule type" value="Genomic_DNA"/>
</dbReference>
<evidence type="ECO:0000313" key="1">
    <source>
        <dbReference type="EMBL" id="KAF2622832.1"/>
    </source>
</evidence>
<proteinExistence type="predicted"/>